<dbReference type="Pfam" id="PF07690">
    <property type="entry name" value="MFS_1"/>
    <property type="match status" value="1"/>
</dbReference>
<feature type="transmembrane region" description="Helical" evidence="6">
    <location>
        <begin position="184"/>
        <end position="205"/>
    </location>
</feature>
<evidence type="ECO:0000256" key="1">
    <source>
        <dbReference type="ARBA" id="ARBA00004141"/>
    </source>
</evidence>
<keyword evidence="11" id="KW-1185">Reference proteome</keyword>
<proteinExistence type="inferred from homology"/>
<sequence>MYDEEQEYAATHNPKTIQHHKNYVSSRHHDNTNRTLENNGLGVKDQVEYRYLEWNTPIEELYSNSSELPPSVTSVVDPFTWESTRKNIVLVLACWSTFMAAYTAGAYTSGMKQMELEWGIGKVPLLVGVTTYTTGFAIAPMFLAPISEVNGRRNVFLASYLLFTVAMVGCAGTSSYAGMLVSRALLGVGGSTFSTLCGGVIADIYHAESRGFPMACFSTVALFGTGAGPLVSGFIAQHLNWRWIHWTQAITNGLLLLVAVVLLKETRGSVLLIRRMRALNKYLDETEDSSFLDKETGAQRVRWKVRAEEERGSLKDMVRVSLTRPFYLLFTEPVVFFFSLWVAFSWGILYLFLQGVPLVFQASHHFDTAQTGAVFTSMCVGTVLALALNTLVERFAHHFLPAASGPETRLYASCTLGSFLPIGMFWFGWTSFPSQHWILPTCAVGVATIGIYSIYLAVFNYFADTYHKYASSALAAQSFCRNMLAGFFPLVTTAMYDRMTFQGASSFLGGVGAVLSIVPWVLVLYGDKVRRRSKFAKEIMGE</sequence>
<evidence type="ECO:0000256" key="6">
    <source>
        <dbReference type="SAM" id="Phobius"/>
    </source>
</evidence>
<evidence type="ECO:0000313" key="11">
    <source>
        <dbReference type="Proteomes" id="UP000326924"/>
    </source>
</evidence>
<dbReference type="EMBL" id="VXIS01000378">
    <property type="protein sequence ID" value="KAA8893996.1"/>
    <property type="molecule type" value="Genomic_DNA"/>
</dbReference>
<evidence type="ECO:0000259" key="7">
    <source>
        <dbReference type="PROSITE" id="PS50850"/>
    </source>
</evidence>
<comment type="caution">
    <text evidence="9">The sequence shown here is derived from an EMBL/GenBank/DDBJ whole genome shotgun (WGS) entry which is preliminary data.</text>
</comment>
<feature type="transmembrane region" description="Helical" evidence="6">
    <location>
        <begin position="243"/>
        <end position="263"/>
    </location>
</feature>
<dbReference type="FunFam" id="1.20.1250.20:FF:000082">
    <property type="entry name" value="MFS multidrug transporter, putative"/>
    <property type="match status" value="1"/>
</dbReference>
<keyword evidence="5 6" id="KW-0472">Membrane</keyword>
<feature type="transmembrane region" description="Helical" evidence="6">
    <location>
        <begin position="437"/>
        <end position="462"/>
    </location>
</feature>
<dbReference type="PANTHER" id="PTHR23502">
    <property type="entry name" value="MAJOR FACILITATOR SUPERFAMILY"/>
    <property type="match status" value="1"/>
</dbReference>
<dbReference type="PANTHER" id="PTHR23502:SF134">
    <property type="entry name" value="MAJOR FACILITATOR SUPERFAMILY (MFS) PROFILE DOMAIN-CONTAINING PROTEIN-RELATED"/>
    <property type="match status" value="1"/>
</dbReference>
<feature type="domain" description="Major facilitator superfamily (MFS) profile" evidence="7">
    <location>
        <begin position="89"/>
        <end position="528"/>
    </location>
</feature>
<dbReference type="Gene3D" id="1.20.1250.20">
    <property type="entry name" value="MFS general substrate transporter like domains"/>
    <property type="match status" value="1"/>
</dbReference>
<feature type="transmembrane region" description="Helical" evidence="6">
    <location>
        <begin position="326"/>
        <end position="352"/>
    </location>
</feature>
<feature type="transmembrane region" description="Helical" evidence="6">
    <location>
        <begin position="507"/>
        <end position="525"/>
    </location>
</feature>
<evidence type="ECO:0000313" key="8">
    <source>
        <dbReference type="EMBL" id="KAA8893996.1"/>
    </source>
</evidence>
<keyword evidence="3 6" id="KW-0812">Transmembrane</keyword>
<feature type="transmembrane region" description="Helical" evidence="6">
    <location>
        <begin position="372"/>
        <end position="389"/>
    </location>
</feature>
<dbReference type="GO" id="GO:0022857">
    <property type="term" value="F:transmembrane transporter activity"/>
    <property type="evidence" value="ECO:0007669"/>
    <property type="project" value="InterPro"/>
</dbReference>
<accession>A0A5J5ESR4</accession>
<dbReference type="InterPro" id="IPR020846">
    <property type="entry name" value="MFS_dom"/>
</dbReference>
<feature type="transmembrane region" description="Helical" evidence="6">
    <location>
        <begin position="212"/>
        <end position="237"/>
    </location>
</feature>
<dbReference type="GO" id="GO:0005886">
    <property type="term" value="C:plasma membrane"/>
    <property type="evidence" value="ECO:0007669"/>
    <property type="project" value="TreeGrafter"/>
</dbReference>
<dbReference type="Proteomes" id="UP000326924">
    <property type="component" value="Unassembled WGS sequence"/>
</dbReference>
<gene>
    <name evidence="10" type="ORF">FN846DRAFT_774952</name>
    <name evidence="9" type="ORF">FN846DRAFT_780810</name>
    <name evidence="8" type="ORF">FN846DRAFT_787117</name>
</gene>
<evidence type="ECO:0000256" key="4">
    <source>
        <dbReference type="ARBA" id="ARBA00022989"/>
    </source>
</evidence>
<dbReference type="PROSITE" id="PS50850">
    <property type="entry name" value="MFS"/>
    <property type="match status" value="1"/>
</dbReference>
<comment type="subcellular location">
    <subcellularLocation>
        <location evidence="1">Membrane</location>
        <topology evidence="1">Multi-pass membrane protein</topology>
    </subcellularLocation>
</comment>
<evidence type="ECO:0000313" key="10">
    <source>
        <dbReference type="EMBL" id="KAA8910647.1"/>
    </source>
</evidence>
<reference evidence="9 11" key="1">
    <citation type="submission" date="2019-09" db="EMBL/GenBank/DDBJ databases">
        <title>Draft genome of the ectomycorrhizal ascomycete Sphaerosporella brunnea.</title>
        <authorList>
            <consortium name="DOE Joint Genome Institute"/>
            <person name="Benucci G.M."/>
            <person name="Marozzi G."/>
            <person name="Antonielli L."/>
            <person name="Sanchez S."/>
            <person name="Marco P."/>
            <person name="Wang X."/>
            <person name="Falini L.B."/>
            <person name="Barry K."/>
            <person name="Haridas S."/>
            <person name="Lipzen A."/>
            <person name="Labutti K."/>
            <person name="Grigoriev I.V."/>
            <person name="Murat C."/>
            <person name="Martin F."/>
            <person name="Albertini E."/>
            <person name="Donnini D."/>
            <person name="Bonito G."/>
        </authorList>
    </citation>
    <scope>NUCLEOTIDE SEQUENCE [LARGE SCALE GENOMIC DNA]</scope>
    <source>
        <strain evidence="9 11">Sb_GMNB300</strain>
    </source>
</reference>
<dbReference type="CDD" id="cd17323">
    <property type="entry name" value="MFS_Tpo1_MDR_like"/>
    <property type="match status" value="1"/>
</dbReference>
<feature type="transmembrane region" description="Helical" evidence="6">
    <location>
        <begin position="125"/>
        <end position="143"/>
    </location>
</feature>
<name>A0A5J5ESR4_9PEZI</name>
<evidence type="ECO:0000256" key="5">
    <source>
        <dbReference type="ARBA" id="ARBA00023136"/>
    </source>
</evidence>
<evidence type="ECO:0000313" key="9">
    <source>
        <dbReference type="EMBL" id="KAA8901923.1"/>
    </source>
</evidence>
<feature type="transmembrane region" description="Helical" evidence="6">
    <location>
        <begin position="474"/>
        <end position="495"/>
    </location>
</feature>
<evidence type="ECO:0000256" key="3">
    <source>
        <dbReference type="ARBA" id="ARBA00022692"/>
    </source>
</evidence>
<feature type="transmembrane region" description="Helical" evidence="6">
    <location>
        <begin position="410"/>
        <end position="431"/>
    </location>
</feature>
<dbReference type="InterPro" id="IPR011701">
    <property type="entry name" value="MFS"/>
</dbReference>
<comment type="similarity">
    <text evidence="2">Belongs to the major facilitator superfamily.</text>
</comment>
<protein>
    <submittedName>
        <fullName evidence="9">Putative MFS multidrug transporter</fullName>
    </submittedName>
</protein>
<evidence type="ECO:0000256" key="2">
    <source>
        <dbReference type="ARBA" id="ARBA00008335"/>
    </source>
</evidence>
<dbReference type="AlphaFoldDB" id="A0A5J5ESR4"/>
<dbReference type="EMBL" id="VXIS01000139">
    <property type="protein sequence ID" value="KAA8901923.1"/>
    <property type="molecule type" value="Genomic_DNA"/>
</dbReference>
<feature type="transmembrane region" description="Helical" evidence="6">
    <location>
        <begin position="155"/>
        <end position="178"/>
    </location>
</feature>
<dbReference type="InParanoid" id="A0A5J5ESR4"/>
<dbReference type="SUPFAM" id="SSF103473">
    <property type="entry name" value="MFS general substrate transporter"/>
    <property type="match status" value="1"/>
</dbReference>
<feature type="transmembrane region" description="Helical" evidence="6">
    <location>
        <begin position="88"/>
        <end position="105"/>
    </location>
</feature>
<organism evidence="9 11">
    <name type="scientific">Sphaerosporella brunnea</name>
    <dbReference type="NCBI Taxonomy" id="1250544"/>
    <lineage>
        <taxon>Eukaryota</taxon>
        <taxon>Fungi</taxon>
        <taxon>Dikarya</taxon>
        <taxon>Ascomycota</taxon>
        <taxon>Pezizomycotina</taxon>
        <taxon>Pezizomycetes</taxon>
        <taxon>Pezizales</taxon>
        <taxon>Pyronemataceae</taxon>
        <taxon>Sphaerosporella</taxon>
    </lineage>
</organism>
<keyword evidence="4 6" id="KW-1133">Transmembrane helix</keyword>
<dbReference type="InterPro" id="IPR036259">
    <property type="entry name" value="MFS_trans_sf"/>
</dbReference>
<dbReference type="OrthoDB" id="6770063at2759"/>
<dbReference type="EMBL" id="VXIS01000044">
    <property type="protein sequence ID" value="KAA8910647.1"/>
    <property type="molecule type" value="Genomic_DNA"/>
</dbReference>